<evidence type="ECO:0000256" key="6">
    <source>
        <dbReference type="ARBA" id="ARBA00023136"/>
    </source>
</evidence>
<dbReference type="InterPro" id="IPR004680">
    <property type="entry name" value="Cit_transptr-like_dom"/>
</dbReference>
<accession>A0A7S2NPS7</accession>
<feature type="transmembrane region" description="Helical" evidence="8">
    <location>
        <begin position="277"/>
        <end position="296"/>
    </location>
</feature>
<reference evidence="10" key="1">
    <citation type="submission" date="2021-01" db="EMBL/GenBank/DDBJ databases">
        <authorList>
            <person name="Corre E."/>
            <person name="Pelletier E."/>
            <person name="Niang G."/>
            <person name="Scheremetjew M."/>
            <person name="Finn R."/>
            <person name="Kale V."/>
            <person name="Holt S."/>
            <person name="Cochrane G."/>
            <person name="Meng A."/>
            <person name="Brown T."/>
            <person name="Cohen L."/>
        </authorList>
    </citation>
    <scope>NUCLEOTIDE SEQUENCE</scope>
    <source>
        <strain evidence="10">UTEX LB 985</strain>
    </source>
</reference>
<evidence type="ECO:0000313" key="10">
    <source>
        <dbReference type="EMBL" id="CAD9553727.1"/>
    </source>
</evidence>
<dbReference type="PANTHER" id="PTHR43652:SF2">
    <property type="entry name" value="BASIC AMINO ACID ANTIPORTER YFCC-RELATED"/>
    <property type="match status" value="1"/>
</dbReference>
<name>A0A7S2NPS7_9EUKA</name>
<evidence type="ECO:0000256" key="7">
    <source>
        <dbReference type="SAM" id="MobiDB-lite"/>
    </source>
</evidence>
<comment type="subcellular location">
    <subcellularLocation>
        <location evidence="1">Membrane</location>
        <topology evidence="1">Multi-pass membrane protein</topology>
    </subcellularLocation>
</comment>
<evidence type="ECO:0000256" key="2">
    <source>
        <dbReference type="ARBA" id="ARBA00022448"/>
    </source>
</evidence>
<feature type="region of interest" description="Disordered" evidence="7">
    <location>
        <begin position="1"/>
        <end position="20"/>
    </location>
</feature>
<feature type="transmembrane region" description="Helical" evidence="8">
    <location>
        <begin position="239"/>
        <end position="265"/>
    </location>
</feature>
<proteinExistence type="predicted"/>
<keyword evidence="4" id="KW-0677">Repeat</keyword>
<keyword evidence="2" id="KW-0813">Transport</keyword>
<feature type="compositionally biased region" description="Low complexity" evidence="7">
    <location>
        <begin position="1"/>
        <end position="19"/>
    </location>
</feature>
<evidence type="ECO:0000256" key="5">
    <source>
        <dbReference type="ARBA" id="ARBA00022989"/>
    </source>
</evidence>
<dbReference type="InterPro" id="IPR051679">
    <property type="entry name" value="DASS-Related_Transporters"/>
</dbReference>
<dbReference type="InterPro" id="IPR031312">
    <property type="entry name" value="Na/sul_symport_CS"/>
</dbReference>
<feature type="transmembrane region" description="Helical" evidence="8">
    <location>
        <begin position="308"/>
        <end position="334"/>
    </location>
</feature>
<evidence type="ECO:0000256" key="8">
    <source>
        <dbReference type="SAM" id="Phobius"/>
    </source>
</evidence>
<keyword evidence="3 8" id="KW-0812">Transmembrane</keyword>
<dbReference type="PROSITE" id="PS01271">
    <property type="entry name" value="NA_SULFATE"/>
    <property type="match status" value="1"/>
</dbReference>
<feature type="transmembrane region" description="Helical" evidence="8">
    <location>
        <begin position="200"/>
        <end position="227"/>
    </location>
</feature>
<organism evidence="10">
    <name type="scientific">Haptolina brevifila</name>
    <dbReference type="NCBI Taxonomy" id="156173"/>
    <lineage>
        <taxon>Eukaryota</taxon>
        <taxon>Haptista</taxon>
        <taxon>Haptophyta</taxon>
        <taxon>Prymnesiophyceae</taxon>
        <taxon>Prymnesiales</taxon>
        <taxon>Prymnesiaceae</taxon>
        <taxon>Haptolina</taxon>
    </lineage>
</organism>
<dbReference type="GO" id="GO:0055085">
    <property type="term" value="P:transmembrane transport"/>
    <property type="evidence" value="ECO:0007669"/>
    <property type="project" value="InterPro"/>
</dbReference>
<dbReference type="Pfam" id="PF03600">
    <property type="entry name" value="CitMHS"/>
    <property type="match status" value="1"/>
</dbReference>
<feature type="domain" description="Citrate transporter-like" evidence="9">
    <location>
        <begin position="148"/>
        <end position="285"/>
    </location>
</feature>
<keyword evidence="5 8" id="KW-1133">Transmembrane helix</keyword>
<gene>
    <name evidence="10" type="ORF">CBRE1094_LOCUS46456</name>
</gene>
<dbReference type="AlphaFoldDB" id="A0A7S2NPS7"/>
<dbReference type="GO" id="GO:0005886">
    <property type="term" value="C:plasma membrane"/>
    <property type="evidence" value="ECO:0007669"/>
    <property type="project" value="TreeGrafter"/>
</dbReference>
<evidence type="ECO:0000256" key="1">
    <source>
        <dbReference type="ARBA" id="ARBA00004141"/>
    </source>
</evidence>
<keyword evidence="6 8" id="KW-0472">Membrane</keyword>
<feature type="transmembrane region" description="Helical" evidence="8">
    <location>
        <begin position="170"/>
        <end position="188"/>
    </location>
</feature>
<sequence>MTPAGTGQSGPPSSQLQQTKAELETALFEGLMTTEATHYRSAYRRYRLGAAKGAIGEMPRNVQGDDEASVMTSRGTTSISKLHRPPDRPLRVGDTLLLEAPDSWVQASRTTHHFAYVRRVGSLLGSPGGDAASEANSGESAVETKLKLAASVVALLILLVLSALEVVSLFPLALSIGYALVAIGCITLDQAWRSISYRLVLTIAASFGPGAALTSTNLSAVIGAALVELQVLGPFGFLLAIYLITAALSCIVSNSATVVAFYSVLRDVSIPGVKAEQLMIVMMLGASSAFATPIGYQTNLMVLGRGGYAFADFLALGGGLIIVVGCCVAGLALAML</sequence>
<dbReference type="EMBL" id="HBGU01085128">
    <property type="protein sequence ID" value="CAD9553727.1"/>
    <property type="molecule type" value="Transcribed_RNA"/>
</dbReference>
<evidence type="ECO:0000256" key="4">
    <source>
        <dbReference type="ARBA" id="ARBA00022737"/>
    </source>
</evidence>
<evidence type="ECO:0000256" key="3">
    <source>
        <dbReference type="ARBA" id="ARBA00022692"/>
    </source>
</evidence>
<protein>
    <recommendedName>
        <fullName evidence="9">Citrate transporter-like domain-containing protein</fullName>
    </recommendedName>
</protein>
<evidence type="ECO:0000259" key="9">
    <source>
        <dbReference type="Pfam" id="PF03600"/>
    </source>
</evidence>
<dbReference type="PANTHER" id="PTHR43652">
    <property type="entry name" value="BASIC AMINO ACID ANTIPORTER YFCC-RELATED"/>
    <property type="match status" value="1"/>
</dbReference>